<dbReference type="EMBL" id="CP011021">
    <property type="protein sequence ID" value="AKA50044.1"/>
    <property type="molecule type" value="Genomic_DNA"/>
</dbReference>
<evidence type="ECO:0000313" key="1">
    <source>
        <dbReference type="EMBL" id="AKA50044.1"/>
    </source>
</evidence>
<reference evidence="1 2" key="1">
    <citation type="journal article" date="2015" name="Genome Announc.">
        <title>Complete Genome Sequence of Mycoplasma meleagridis, a Possible Emerging Pathogen in Chickens.</title>
        <authorList>
            <person name="Abolnik C."/>
        </authorList>
    </citation>
    <scope>NUCLEOTIDE SEQUENCE [LARGE SCALE GENOMIC DNA]</scope>
    <source>
        <strain evidence="1 2">B2096 8B</strain>
    </source>
</reference>
<dbReference type="KEGG" id="mgb:VO56_02195"/>
<accession>A0A0D5ZK40</accession>
<dbReference type="Proteomes" id="UP000032722">
    <property type="component" value="Chromosome"/>
</dbReference>
<protein>
    <submittedName>
        <fullName evidence="1">Uncharacterized protein</fullName>
    </submittedName>
</protein>
<gene>
    <name evidence="1" type="ORF">VO56_02195</name>
</gene>
<dbReference type="AlphaFoldDB" id="A0A0D5ZK40"/>
<dbReference type="HOGENOM" id="CLU_1164848_0_0_14"/>
<sequence length="238" mass="28543">MLDLLKEIEIERLNKRRIMKYTDKLRATAYGLLVNKFKEKVSKNNKKYYILYLRTQNEDKTKTSFYPFWWIVPDNFKSTHKKEPSEVINSLIHNFVSISYEQSQVGSDYVVNLVNKIDLVEKNQYTKETEFINVINNFPKKEEESNKKNEMIQDNAEYNFDFPDQNIFSNKNEYINEREWVNVVDTFVNKETFSMNETETVKQDKPKIITKKKKNTIPKEIEEMSEEEKRLANIEMIS</sequence>
<dbReference type="PATRIC" id="fig|29556.3.peg.434"/>
<proteinExistence type="predicted"/>
<organism evidence="2">
    <name type="scientific">Mycoplasmopsis gallinacea</name>
    <dbReference type="NCBI Taxonomy" id="29556"/>
    <lineage>
        <taxon>Bacteria</taxon>
        <taxon>Bacillati</taxon>
        <taxon>Mycoplasmatota</taxon>
        <taxon>Mycoplasmoidales</taxon>
        <taxon>Metamycoplasmataceae</taxon>
        <taxon>Mycoplasmopsis</taxon>
    </lineage>
</organism>
<name>A0A0D5ZK40_9BACT</name>
<evidence type="ECO:0000313" key="2">
    <source>
        <dbReference type="Proteomes" id="UP000032722"/>
    </source>
</evidence>